<dbReference type="Gene3D" id="1.20.120.530">
    <property type="entry name" value="GntR ligand-binding domain-like"/>
    <property type="match status" value="1"/>
</dbReference>
<dbReference type="SUPFAM" id="SSF46785">
    <property type="entry name" value="Winged helix' DNA-binding domain"/>
    <property type="match status" value="1"/>
</dbReference>
<keyword evidence="6" id="KW-1185">Reference proteome</keyword>
<accession>A0A515ER05</accession>
<dbReference type="PANTHER" id="PTHR43537:SF5">
    <property type="entry name" value="UXU OPERON TRANSCRIPTIONAL REGULATOR"/>
    <property type="match status" value="1"/>
</dbReference>
<dbReference type="PANTHER" id="PTHR43537">
    <property type="entry name" value="TRANSCRIPTIONAL REGULATOR, GNTR FAMILY"/>
    <property type="match status" value="1"/>
</dbReference>
<name>A0A515ER05_9BURK</name>
<evidence type="ECO:0000256" key="3">
    <source>
        <dbReference type="ARBA" id="ARBA00023163"/>
    </source>
</evidence>
<dbReference type="PRINTS" id="PR00035">
    <property type="entry name" value="HTHGNTR"/>
</dbReference>
<gene>
    <name evidence="5" type="ORF">EXZ61_13480</name>
</gene>
<dbReference type="EMBL" id="CP036282">
    <property type="protein sequence ID" value="QDL55098.1"/>
    <property type="molecule type" value="Genomic_DNA"/>
</dbReference>
<dbReference type="SMART" id="SM00345">
    <property type="entry name" value="HTH_GNTR"/>
    <property type="match status" value="1"/>
</dbReference>
<dbReference type="InterPro" id="IPR036388">
    <property type="entry name" value="WH-like_DNA-bd_sf"/>
</dbReference>
<protein>
    <submittedName>
        <fullName evidence="5">FadR family transcriptional regulator</fullName>
    </submittedName>
</protein>
<dbReference type="AlphaFoldDB" id="A0A515ER05"/>
<keyword evidence="1" id="KW-0805">Transcription regulation</keyword>
<dbReference type="Gene3D" id="1.10.10.10">
    <property type="entry name" value="Winged helix-like DNA-binding domain superfamily/Winged helix DNA-binding domain"/>
    <property type="match status" value="1"/>
</dbReference>
<proteinExistence type="predicted"/>
<keyword evidence="3" id="KW-0804">Transcription</keyword>
<dbReference type="Pfam" id="PF07729">
    <property type="entry name" value="FCD"/>
    <property type="match status" value="1"/>
</dbReference>
<keyword evidence="2" id="KW-0238">DNA-binding</keyword>
<feature type="domain" description="HTH gntR-type" evidence="4">
    <location>
        <begin position="12"/>
        <end position="80"/>
    </location>
</feature>
<dbReference type="Proteomes" id="UP000317365">
    <property type="component" value="Chromosome"/>
</dbReference>
<dbReference type="InterPro" id="IPR000524">
    <property type="entry name" value="Tscrpt_reg_HTH_GntR"/>
</dbReference>
<evidence type="ECO:0000313" key="5">
    <source>
        <dbReference type="EMBL" id="QDL55098.1"/>
    </source>
</evidence>
<dbReference type="SMART" id="SM00895">
    <property type="entry name" value="FCD"/>
    <property type="match status" value="1"/>
</dbReference>
<dbReference type="InterPro" id="IPR011711">
    <property type="entry name" value="GntR_C"/>
</dbReference>
<dbReference type="Pfam" id="PF00392">
    <property type="entry name" value="GntR"/>
    <property type="match status" value="1"/>
</dbReference>
<reference evidence="6" key="2">
    <citation type="journal article" date="2020" name="Int. J. Syst. Evol. Microbiol.">
        <title>Genomic insights into a novel species Rhodoferax aquaticus sp. nov., isolated from freshwater.</title>
        <authorList>
            <person name="Li T."/>
            <person name="Zhuo Y."/>
            <person name="Jin C.Z."/>
            <person name="Wu X."/>
            <person name="Ko S.R."/>
            <person name="Jin F.J."/>
            <person name="Ahn C.Y."/>
            <person name="Oh H.M."/>
            <person name="Lee H.G."/>
            <person name="Jin L."/>
        </authorList>
    </citation>
    <scope>NUCLEOTIDE SEQUENCE [LARGE SCALE GENOMIC DNA]</scope>
    <source>
        <strain evidence="6">Gr-4</strain>
    </source>
</reference>
<organism evidence="5 6">
    <name type="scientific">Rhodoferax aquaticus</name>
    <dbReference type="NCBI Taxonomy" id="2527691"/>
    <lineage>
        <taxon>Bacteria</taxon>
        <taxon>Pseudomonadati</taxon>
        <taxon>Pseudomonadota</taxon>
        <taxon>Betaproteobacteria</taxon>
        <taxon>Burkholderiales</taxon>
        <taxon>Comamonadaceae</taxon>
        <taxon>Rhodoferax</taxon>
    </lineage>
</organism>
<dbReference type="InterPro" id="IPR008920">
    <property type="entry name" value="TF_FadR/GntR_C"/>
</dbReference>
<dbReference type="GO" id="GO:0003700">
    <property type="term" value="F:DNA-binding transcription factor activity"/>
    <property type="evidence" value="ECO:0007669"/>
    <property type="project" value="InterPro"/>
</dbReference>
<evidence type="ECO:0000256" key="1">
    <source>
        <dbReference type="ARBA" id="ARBA00023015"/>
    </source>
</evidence>
<dbReference type="CDD" id="cd07377">
    <property type="entry name" value="WHTH_GntR"/>
    <property type="match status" value="1"/>
</dbReference>
<reference evidence="6" key="1">
    <citation type="submission" date="2019-02" db="EMBL/GenBank/DDBJ databases">
        <title>Complete genome sequence of Rhodoferax sp. Gr-4.</title>
        <authorList>
            <person name="Jin L."/>
        </authorList>
    </citation>
    <scope>NUCLEOTIDE SEQUENCE [LARGE SCALE GENOMIC DNA]</scope>
    <source>
        <strain evidence="6">Gr-4</strain>
    </source>
</reference>
<sequence>MSIVMEKLVRGPLLKQAIQDQVKQLIMDRKLGPGDLLPPEGQLADDLGVSRGSVREAIKALESLGIVETRHGNGVRVREFNFDSVLDFLSYGLLFQPARAAEILQIREWLEASAVAQAAAVITDQELDAIEVLLDAWALKAAAGEPTAQEDRAFHRMLYATLGNDSLLRLIDVFWVVYNALPAKSIGEDADPMGTVQAHRDLLSAMRRREPLLAQQQMREHFHNIERRFGKALETGPVATATEHPIDPSGT</sequence>
<dbReference type="PROSITE" id="PS50949">
    <property type="entry name" value="HTH_GNTR"/>
    <property type="match status" value="1"/>
</dbReference>
<dbReference type="KEGG" id="rhg:EXZ61_13480"/>
<evidence type="ECO:0000256" key="2">
    <source>
        <dbReference type="ARBA" id="ARBA00023125"/>
    </source>
</evidence>
<evidence type="ECO:0000259" key="4">
    <source>
        <dbReference type="PROSITE" id="PS50949"/>
    </source>
</evidence>
<dbReference type="RefSeq" id="WP_142812258.1">
    <property type="nucleotide sequence ID" value="NZ_CP036282.1"/>
</dbReference>
<dbReference type="InterPro" id="IPR036390">
    <property type="entry name" value="WH_DNA-bd_sf"/>
</dbReference>
<dbReference type="GO" id="GO:0003677">
    <property type="term" value="F:DNA binding"/>
    <property type="evidence" value="ECO:0007669"/>
    <property type="project" value="UniProtKB-KW"/>
</dbReference>
<evidence type="ECO:0000313" key="6">
    <source>
        <dbReference type="Proteomes" id="UP000317365"/>
    </source>
</evidence>
<dbReference type="SUPFAM" id="SSF48008">
    <property type="entry name" value="GntR ligand-binding domain-like"/>
    <property type="match status" value="1"/>
</dbReference>